<feature type="chain" id="PRO_5012001640" description="cutinase" evidence="12">
    <location>
        <begin position="21"/>
        <end position="256"/>
    </location>
</feature>
<keyword evidence="6 12" id="KW-0732">Signal</keyword>
<evidence type="ECO:0000256" key="10">
    <source>
        <dbReference type="PIRSR" id="PIRSR611150-1"/>
    </source>
</evidence>
<evidence type="ECO:0000256" key="7">
    <source>
        <dbReference type="ARBA" id="ARBA00022801"/>
    </source>
</evidence>
<dbReference type="GO" id="GO:0005576">
    <property type="term" value="C:extracellular region"/>
    <property type="evidence" value="ECO:0007669"/>
    <property type="project" value="UniProtKB-SubCell"/>
</dbReference>
<feature type="active site" evidence="10">
    <location>
        <position position="205"/>
    </location>
</feature>
<evidence type="ECO:0000256" key="11">
    <source>
        <dbReference type="PIRSR" id="PIRSR611150-2"/>
    </source>
</evidence>
<comment type="catalytic activity">
    <reaction evidence="9">
        <text>cutin + H2O = cutin monomers.</text>
        <dbReference type="EC" id="3.1.1.74"/>
    </reaction>
</comment>
<evidence type="ECO:0000313" key="13">
    <source>
        <dbReference type="EMBL" id="CZR62422.1"/>
    </source>
</evidence>
<protein>
    <recommendedName>
        <fullName evidence="3">cutinase</fullName>
        <ecNumber evidence="3">3.1.1.74</ecNumber>
    </recommendedName>
</protein>
<evidence type="ECO:0000256" key="5">
    <source>
        <dbReference type="ARBA" id="ARBA00022525"/>
    </source>
</evidence>
<dbReference type="InterPro" id="IPR029058">
    <property type="entry name" value="AB_hydrolase_fold"/>
</dbReference>
<proteinExistence type="inferred from homology"/>
<gene>
    <name evidence="13" type="ORF">PAC_12319</name>
</gene>
<dbReference type="PROSITE" id="PS00931">
    <property type="entry name" value="CUTINASE_2"/>
    <property type="match status" value="1"/>
</dbReference>
<evidence type="ECO:0000256" key="2">
    <source>
        <dbReference type="ARBA" id="ARBA00007534"/>
    </source>
</evidence>
<dbReference type="PRINTS" id="PR00129">
    <property type="entry name" value="CUTINASE"/>
</dbReference>
<dbReference type="GO" id="GO:0050525">
    <property type="term" value="F:cutinase activity"/>
    <property type="evidence" value="ECO:0007669"/>
    <property type="project" value="UniProtKB-EC"/>
</dbReference>
<feature type="active site" description="Proton donor/acceptor" evidence="10">
    <location>
        <position position="218"/>
    </location>
</feature>
<keyword evidence="8 11" id="KW-1015">Disulfide bond</keyword>
<dbReference type="InterPro" id="IPR000675">
    <property type="entry name" value="Cutinase/axe"/>
</dbReference>
<organism evidence="13 14">
    <name type="scientific">Phialocephala subalpina</name>
    <dbReference type="NCBI Taxonomy" id="576137"/>
    <lineage>
        <taxon>Eukaryota</taxon>
        <taxon>Fungi</taxon>
        <taxon>Dikarya</taxon>
        <taxon>Ascomycota</taxon>
        <taxon>Pezizomycotina</taxon>
        <taxon>Leotiomycetes</taxon>
        <taxon>Helotiales</taxon>
        <taxon>Mollisiaceae</taxon>
        <taxon>Phialocephala</taxon>
        <taxon>Phialocephala fortinii species complex</taxon>
    </lineage>
</organism>
<dbReference type="PANTHER" id="PTHR48250:SF1">
    <property type="entry name" value="CUTINASE"/>
    <property type="match status" value="1"/>
</dbReference>
<feature type="signal peptide" evidence="12">
    <location>
        <begin position="1"/>
        <end position="20"/>
    </location>
</feature>
<evidence type="ECO:0000256" key="3">
    <source>
        <dbReference type="ARBA" id="ARBA00013095"/>
    </source>
</evidence>
<name>A0A1L7XBM8_9HELO</name>
<accession>A0A1L7XBM8</accession>
<evidence type="ECO:0000256" key="12">
    <source>
        <dbReference type="SAM" id="SignalP"/>
    </source>
</evidence>
<dbReference type="Pfam" id="PF01083">
    <property type="entry name" value="Cutinase"/>
    <property type="match status" value="1"/>
</dbReference>
<dbReference type="Proteomes" id="UP000184330">
    <property type="component" value="Unassembled WGS sequence"/>
</dbReference>
<dbReference type="PANTHER" id="PTHR48250">
    <property type="entry name" value="CUTINASE 2-RELATED"/>
    <property type="match status" value="1"/>
</dbReference>
<feature type="disulfide bond" evidence="11">
    <location>
        <begin position="201"/>
        <end position="208"/>
    </location>
</feature>
<feature type="active site" description="Nucleophile" evidence="10">
    <location>
        <position position="153"/>
    </location>
</feature>
<dbReference type="SMART" id="SM01110">
    <property type="entry name" value="Cutinase"/>
    <property type="match status" value="1"/>
</dbReference>
<evidence type="ECO:0000256" key="9">
    <source>
        <dbReference type="ARBA" id="ARBA00034045"/>
    </source>
</evidence>
<evidence type="ECO:0000256" key="8">
    <source>
        <dbReference type="ARBA" id="ARBA00023157"/>
    </source>
</evidence>
<reference evidence="13 14" key="1">
    <citation type="submission" date="2016-03" db="EMBL/GenBank/DDBJ databases">
        <authorList>
            <person name="Ploux O."/>
        </authorList>
    </citation>
    <scope>NUCLEOTIDE SEQUENCE [LARGE SCALE GENOMIC DNA]</scope>
    <source>
        <strain evidence="13 14">UAMH 11012</strain>
    </source>
</reference>
<keyword evidence="5" id="KW-0964">Secreted</keyword>
<feature type="disulfide bond" evidence="11">
    <location>
        <begin position="66"/>
        <end position="142"/>
    </location>
</feature>
<dbReference type="EMBL" id="FJOG01000020">
    <property type="protein sequence ID" value="CZR62422.1"/>
    <property type="molecule type" value="Genomic_DNA"/>
</dbReference>
<dbReference type="OrthoDB" id="2975078at2759"/>
<evidence type="ECO:0000256" key="1">
    <source>
        <dbReference type="ARBA" id="ARBA00004613"/>
    </source>
</evidence>
<keyword evidence="14" id="KW-1185">Reference proteome</keyword>
<comment type="similarity">
    <text evidence="2">Belongs to the cutinase family.</text>
</comment>
<dbReference type="Gene3D" id="3.40.50.1820">
    <property type="entry name" value="alpha/beta hydrolase"/>
    <property type="match status" value="1"/>
</dbReference>
<sequence length="256" mass="26014">MKLVFSVFHLIVSFWGLVAAGIFSCGEDDKSCLSSFFNSSSVLGAFLGDHGTVIFQNALVKNTTACPAMSVIFARGTAEPGNVGILTGPPFFAAIADYMNATGNLAIQGVDYPADIPGFLAGGSTQGAQTMAKLVNKTLAACPNTQLLLSGYSQGAQVVHLAAASLPTNTTSKISSIVLFGDPKNGTAINGVDASKVMTICHSGDDICKGGDDISLAHLNYSLDAGTAAMFALGSSGAKLGITSQRLRPAGGGLGL</sequence>
<evidence type="ECO:0000313" key="14">
    <source>
        <dbReference type="Proteomes" id="UP000184330"/>
    </source>
</evidence>
<dbReference type="AlphaFoldDB" id="A0A1L7XBM8"/>
<evidence type="ECO:0000256" key="6">
    <source>
        <dbReference type="ARBA" id="ARBA00022729"/>
    </source>
</evidence>
<dbReference type="InterPro" id="IPR011150">
    <property type="entry name" value="Cutinase_monf"/>
</dbReference>
<comment type="subcellular location">
    <subcellularLocation>
        <location evidence="1">Secreted</location>
    </subcellularLocation>
</comment>
<dbReference type="InterPro" id="IPR043579">
    <property type="entry name" value="CUTINASE_2"/>
</dbReference>
<dbReference type="SUPFAM" id="SSF53474">
    <property type="entry name" value="alpha/beta-Hydrolases"/>
    <property type="match status" value="1"/>
</dbReference>
<keyword evidence="7" id="KW-0378">Hydrolase</keyword>
<dbReference type="PROSITE" id="PS51257">
    <property type="entry name" value="PROKAR_LIPOPROTEIN"/>
    <property type="match status" value="1"/>
</dbReference>
<keyword evidence="4" id="KW-0719">Serine esterase</keyword>
<evidence type="ECO:0000256" key="4">
    <source>
        <dbReference type="ARBA" id="ARBA00022487"/>
    </source>
</evidence>
<dbReference type="EC" id="3.1.1.74" evidence="3"/>
<dbReference type="GO" id="GO:0016052">
    <property type="term" value="P:carbohydrate catabolic process"/>
    <property type="evidence" value="ECO:0007669"/>
    <property type="project" value="TreeGrafter"/>
</dbReference>